<keyword evidence="1" id="KW-0472">Membrane</keyword>
<comment type="caution">
    <text evidence="3">The sequence shown here is derived from an EMBL/GenBank/DDBJ whole genome shotgun (WGS) entry which is preliminary data.</text>
</comment>
<name>A0A101HNP3_9BACT</name>
<sequence length="169" mass="18766">MYIRSGDPVRTVIKVIGGIVYGVGIGLIILSFASFFLAPYLSLVFGSVFVFIVLGFIATTLGRMLLGMAKTKSFSGPVSEQEPVSRSEVQEEMTYDYTFVSDREARLEKKKSKSYSRCPECGTENDDKATKCSSCGTSLTGYKKCSLCYMLNKKENRFCKNCGHDFNLD</sequence>
<dbReference type="AlphaFoldDB" id="A0A101HNP3"/>
<proteinExistence type="predicted"/>
<evidence type="ECO:0000256" key="1">
    <source>
        <dbReference type="SAM" id="Phobius"/>
    </source>
</evidence>
<dbReference type="Pfam" id="PF12773">
    <property type="entry name" value="DZR"/>
    <property type="match status" value="1"/>
</dbReference>
<accession>A0A101HNP3</accession>
<organism evidence="3 4">
    <name type="scientific">Mesotoga prima</name>
    <dbReference type="NCBI Taxonomy" id="1184387"/>
    <lineage>
        <taxon>Bacteria</taxon>
        <taxon>Thermotogati</taxon>
        <taxon>Thermotogota</taxon>
        <taxon>Thermotogae</taxon>
        <taxon>Kosmotogales</taxon>
        <taxon>Kosmotogaceae</taxon>
        <taxon>Mesotoga</taxon>
    </lineage>
</organism>
<feature type="transmembrane region" description="Helical" evidence="1">
    <location>
        <begin position="43"/>
        <end position="66"/>
    </location>
</feature>
<keyword evidence="1" id="KW-0812">Transmembrane</keyword>
<evidence type="ECO:0000313" key="3">
    <source>
        <dbReference type="EMBL" id="KUK80267.1"/>
    </source>
</evidence>
<gene>
    <name evidence="3" type="ORF">XD94_1077</name>
</gene>
<evidence type="ECO:0000313" key="4">
    <source>
        <dbReference type="Proteomes" id="UP000054092"/>
    </source>
</evidence>
<dbReference type="EMBL" id="LGGP01000181">
    <property type="protein sequence ID" value="KUK80267.1"/>
    <property type="molecule type" value="Genomic_DNA"/>
</dbReference>
<reference evidence="4" key="1">
    <citation type="journal article" date="2015" name="MBio">
        <title>Genome-Resolved Metagenomic Analysis Reveals Roles for Candidate Phyla and Other Microbial Community Members in Biogeochemical Transformations in Oil Reservoirs.</title>
        <authorList>
            <person name="Hu P."/>
            <person name="Tom L."/>
            <person name="Singh A."/>
            <person name="Thomas B.C."/>
            <person name="Baker B.J."/>
            <person name="Piceno Y.M."/>
            <person name="Andersen G.L."/>
            <person name="Banfield J.F."/>
        </authorList>
    </citation>
    <scope>NUCLEOTIDE SEQUENCE [LARGE SCALE GENOMIC DNA]</scope>
</reference>
<feature type="domain" description="DZANK-type" evidence="2">
    <location>
        <begin position="118"/>
        <end position="163"/>
    </location>
</feature>
<dbReference type="InterPro" id="IPR025874">
    <property type="entry name" value="DZR"/>
</dbReference>
<evidence type="ECO:0000259" key="2">
    <source>
        <dbReference type="Pfam" id="PF12773"/>
    </source>
</evidence>
<protein>
    <recommendedName>
        <fullName evidence="2">DZANK-type domain-containing protein</fullName>
    </recommendedName>
</protein>
<keyword evidence="1" id="KW-1133">Transmembrane helix</keyword>
<dbReference type="PATRIC" id="fig|1184387.3.peg.1502"/>
<feature type="transmembrane region" description="Helical" evidence="1">
    <location>
        <begin position="12"/>
        <end position="37"/>
    </location>
</feature>
<dbReference type="Proteomes" id="UP000054092">
    <property type="component" value="Unassembled WGS sequence"/>
</dbReference>